<dbReference type="InterPro" id="IPR036513">
    <property type="entry name" value="STAS_dom_sf"/>
</dbReference>
<dbReference type="Pfam" id="PF13466">
    <property type="entry name" value="STAS_2"/>
    <property type="match status" value="1"/>
</dbReference>
<evidence type="ECO:0000313" key="3">
    <source>
        <dbReference type="Proteomes" id="UP001597128"/>
    </source>
</evidence>
<proteinExistence type="predicted"/>
<evidence type="ECO:0000259" key="1">
    <source>
        <dbReference type="PROSITE" id="PS50801"/>
    </source>
</evidence>
<reference evidence="3" key="1">
    <citation type="journal article" date="2019" name="Int. J. Syst. Evol. Microbiol.">
        <title>The Global Catalogue of Microorganisms (GCM) 10K type strain sequencing project: providing services to taxonomists for standard genome sequencing and annotation.</title>
        <authorList>
            <consortium name="The Broad Institute Genomics Platform"/>
            <consortium name="The Broad Institute Genome Sequencing Center for Infectious Disease"/>
            <person name="Wu L."/>
            <person name="Ma J."/>
        </authorList>
    </citation>
    <scope>NUCLEOTIDE SEQUENCE [LARGE SCALE GENOMIC DNA]</scope>
    <source>
        <strain evidence="3">CCUG 58412</strain>
    </source>
</reference>
<protein>
    <submittedName>
        <fullName evidence="2">Lipid asymmetry maintenance protein MlaB</fullName>
    </submittedName>
</protein>
<dbReference type="PROSITE" id="PS50801">
    <property type="entry name" value="STAS"/>
    <property type="match status" value="1"/>
</dbReference>
<dbReference type="InterPro" id="IPR002645">
    <property type="entry name" value="STAS_dom"/>
</dbReference>
<organism evidence="2 3">
    <name type="scientific">Methylophilus luteus</name>
    <dbReference type="NCBI Taxonomy" id="640108"/>
    <lineage>
        <taxon>Bacteria</taxon>
        <taxon>Pseudomonadati</taxon>
        <taxon>Pseudomonadota</taxon>
        <taxon>Betaproteobacteria</taxon>
        <taxon>Nitrosomonadales</taxon>
        <taxon>Methylophilaceae</taxon>
        <taxon>Methylophilus</taxon>
    </lineage>
</organism>
<dbReference type="SUPFAM" id="SSF52091">
    <property type="entry name" value="SpoIIaa-like"/>
    <property type="match status" value="1"/>
</dbReference>
<feature type="domain" description="STAS" evidence="1">
    <location>
        <begin position="10"/>
        <end position="97"/>
    </location>
</feature>
<dbReference type="InterPro" id="IPR058548">
    <property type="entry name" value="MlaB-like_STAS"/>
</dbReference>
<name>A0ABW3F5G3_9PROT</name>
<evidence type="ECO:0000313" key="2">
    <source>
        <dbReference type="EMBL" id="MFD0913671.1"/>
    </source>
</evidence>
<dbReference type="EMBL" id="JBHTKB010000001">
    <property type="protein sequence ID" value="MFD0913671.1"/>
    <property type="molecule type" value="Genomic_DNA"/>
</dbReference>
<keyword evidence="3" id="KW-1185">Reference proteome</keyword>
<accession>A0ABW3F5G3</accession>
<dbReference type="RefSeq" id="WP_379057048.1">
    <property type="nucleotide sequence ID" value="NZ_JBHTKB010000001.1"/>
</dbReference>
<comment type="caution">
    <text evidence="2">The sequence shown here is derived from an EMBL/GenBank/DDBJ whole genome shotgun (WGS) entry which is preliminary data.</text>
</comment>
<sequence length="97" mass="10842">MATITHQDNILSFSGDLLFNNISNVLDQLQTMRLDPPLTLDFSKVEEVDTVAVSLVFEIQRQFHHDHAQAGSISVVGVPDNLRSLMQLYGVDSFLLN</sequence>
<dbReference type="Gene3D" id="3.30.750.24">
    <property type="entry name" value="STAS domain"/>
    <property type="match status" value="1"/>
</dbReference>
<dbReference type="Proteomes" id="UP001597128">
    <property type="component" value="Unassembled WGS sequence"/>
</dbReference>
<gene>
    <name evidence="2" type="ORF">ACFQ1Z_08965</name>
</gene>